<evidence type="ECO:0000256" key="1">
    <source>
        <dbReference type="SAM" id="Phobius"/>
    </source>
</evidence>
<dbReference type="Pfam" id="PF02517">
    <property type="entry name" value="Rce1-like"/>
    <property type="match status" value="1"/>
</dbReference>
<dbReference type="GO" id="GO:0080120">
    <property type="term" value="P:CAAX-box protein maturation"/>
    <property type="evidence" value="ECO:0007669"/>
    <property type="project" value="UniProtKB-ARBA"/>
</dbReference>
<keyword evidence="1" id="KW-1133">Transmembrane helix</keyword>
<dbReference type="InterPro" id="IPR003675">
    <property type="entry name" value="Rce1/LyrA-like_dom"/>
</dbReference>
<protein>
    <recommendedName>
        <fullName evidence="2">CAAX prenyl protease 2/Lysostaphin resistance protein A-like domain-containing protein</fullName>
    </recommendedName>
</protein>
<feature type="transmembrane region" description="Helical" evidence="1">
    <location>
        <begin position="74"/>
        <end position="91"/>
    </location>
</feature>
<feature type="transmembrane region" description="Helical" evidence="1">
    <location>
        <begin position="143"/>
        <end position="164"/>
    </location>
</feature>
<proteinExistence type="predicted"/>
<evidence type="ECO:0000313" key="3">
    <source>
        <dbReference type="EMBL" id="SFN21895.1"/>
    </source>
</evidence>
<dbReference type="STRING" id="578942.SAMN05216289_10864"/>
<feature type="transmembrane region" description="Helical" evidence="1">
    <location>
        <begin position="111"/>
        <end position="131"/>
    </location>
</feature>
<reference evidence="3 4" key="1">
    <citation type="submission" date="2016-10" db="EMBL/GenBank/DDBJ databases">
        <authorList>
            <person name="de Groot N.N."/>
        </authorList>
    </citation>
    <scope>NUCLEOTIDE SEQUENCE [LARGE SCALE GENOMIC DNA]</scope>
    <source>
        <strain evidence="3 4">CGMCC 1.7659</strain>
    </source>
</reference>
<feature type="transmembrane region" description="Helical" evidence="1">
    <location>
        <begin position="176"/>
        <end position="194"/>
    </location>
</feature>
<organism evidence="3 4">
    <name type="scientific">Dokdonella immobilis</name>
    <dbReference type="NCBI Taxonomy" id="578942"/>
    <lineage>
        <taxon>Bacteria</taxon>
        <taxon>Pseudomonadati</taxon>
        <taxon>Pseudomonadota</taxon>
        <taxon>Gammaproteobacteria</taxon>
        <taxon>Lysobacterales</taxon>
        <taxon>Rhodanobacteraceae</taxon>
        <taxon>Dokdonella</taxon>
    </lineage>
</organism>
<dbReference type="GO" id="GO:0004175">
    <property type="term" value="F:endopeptidase activity"/>
    <property type="evidence" value="ECO:0007669"/>
    <property type="project" value="UniProtKB-ARBA"/>
</dbReference>
<dbReference type="AlphaFoldDB" id="A0A1I4X878"/>
<accession>A0A1I4X878</accession>
<dbReference type="OrthoDB" id="193898at2"/>
<dbReference type="PANTHER" id="PTHR39430">
    <property type="entry name" value="MEMBRANE-ASSOCIATED PROTEASE-RELATED"/>
    <property type="match status" value="1"/>
</dbReference>
<dbReference type="EMBL" id="FOVF01000008">
    <property type="protein sequence ID" value="SFN21895.1"/>
    <property type="molecule type" value="Genomic_DNA"/>
</dbReference>
<dbReference type="Proteomes" id="UP000198575">
    <property type="component" value="Unassembled WGS sequence"/>
</dbReference>
<sequence length="322" mass="35697">MAPCRFADGFAPFLPFRCRAPTLKTLFLDSNRRLRNGWWIVLFVTLFLLSRALYTPLSQALRHAGVPATWLEPLRLMFVLLVTWICVRLRGEPLASVGFRLNRQWLVQLMIGSGLGIASMLVIVGLIWMAGGVRLVLEPARNFGTLGYGLYLFLCVALFEETLFRGFLFQRLVDGAGIWIAQLSLALLFAAGHWGNPGMQGATEVVASLDLALGAIMLGLAWLRTRSLALPVGLHLGWNWMQGHVLGFGVSGFDYVGWFQPVFSDRPQWLSGGEFGPESSVFAVLVDLGVILLLWKWRGTVEPAAGEQATRTRVRRERAPGA</sequence>
<feature type="domain" description="CAAX prenyl protease 2/Lysostaphin resistance protein A-like" evidence="2">
    <location>
        <begin position="146"/>
        <end position="241"/>
    </location>
</feature>
<name>A0A1I4X878_9GAMM</name>
<keyword evidence="1" id="KW-0472">Membrane</keyword>
<dbReference type="PANTHER" id="PTHR39430:SF1">
    <property type="entry name" value="PROTEASE"/>
    <property type="match status" value="1"/>
</dbReference>
<feature type="transmembrane region" description="Helical" evidence="1">
    <location>
        <begin position="37"/>
        <end position="54"/>
    </location>
</feature>
<evidence type="ECO:0000259" key="2">
    <source>
        <dbReference type="Pfam" id="PF02517"/>
    </source>
</evidence>
<gene>
    <name evidence="3" type="ORF">SAMN05216289_10864</name>
</gene>
<keyword evidence="4" id="KW-1185">Reference proteome</keyword>
<evidence type="ECO:0000313" key="4">
    <source>
        <dbReference type="Proteomes" id="UP000198575"/>
    </source>
</evidence>
<feature type="transmembrane region" description="Helical" evidence="1">
    <location>
        <begin position="275"/>
        <end position="295"/>
    </location>
</feature>
<keyword evidence="1" id="KW-0812">Transmembrane</keyword>
<feature type="transmembrane region" description="Helical" evidence="1">
    <location>
        <begin position="244"/>
        <end position="263"/>
    </location>
</feature>
<feature type="transmembrane region" description="Helical" evidence="1">
    <location>
        <begin position="206"/>
        <end position="223"/>
    </location>
</feature>